<reference evidence="1" key="1">
    <citation type="submission" date="2019-06" db="EMBL/GenBank/DDBJ databases">
        <authorList>
            <person name="Zheng W."/>
        </authorList>
    </citation>
    <scope>NUCLEOTIDE SEQUENCE</scope>
    <source>
        <strain evidence="1">QDHG01</strain>
    </source>
</reference>
<evidence type="ECO:0000313" key="2">
    <source>
        <dbReference type="Proteomes" id="UP000785679"/>
    </source>
</evidence>
<accession>A0A8J8TAY2</accession>
<name>A0A8J8TAY2_HALGN</name>
<protein>
    <submittedName>
        <fullName evidence="1">Uncharacterized protein</fullName>
    </submittedName>
</protein>
<dbReference type="Proteomes" id="UP000785679">
    <property type="component" value="Unassembled WGS sequence"/>
</dbReference>
<sequence length="106" mass="12585">MIMFLLILFLQAGFFIYWIYQFMQEFKLTVLVRYPRIYTILCACKKGQSVSLEIEEYKAKIVAPFVEKLQRLEECKDSISLQYALQKLRIIETSTRKASFHSTIET</sequence>
<organism evidence="1 2">
    <name type="scientific">Halteria grandinella</name>
    <dbReference type="NCBI Taxonomy" id="5974"/>
    <lineage>
        <taxon>Eukaryota</taxon>
        <taxon>Sar</taxon>
        <taxon>Alveolata</taxon>
        <taxon>Ciliophora</taxon>
        <taxon>Intramacronucleata</taxon>
        <taxon>Spirotrichea</taxon>
        <taxon>Stichotrichia</taxon>
        <taxon>Sporadotrichida</taxon>
        <taxon>Halteriidae</taxon>
        <taxon>Halteria</taxon>
    </lineage>
</organism>
<dbReference type="AlphaFoldDB" id="A0A8J8TAY2"/>
<gene>
    <name evidence="1" type="ORF">FGO68_gene12496</name>
</gene>
<keyword evidence="2" id="KW-1185">Reference proteome</keyword>
<proteinExistence type="predicted"/>
<evidence type="ECO:0000313" key="1">
    <source>
        <dbReference type="EMBL" id="TNV88115.1"/>
    </source>
</evidence>
<dbReference type="EMBL" id="RRYP01000069">
    <property type="protein sequence ID" value="TNV88115.1"/>
    <property type="molecule type" value="Genomic_DNA"/>
</dbReference>
<comment type="caution">
    <text evidence="1">The sequence shown here is derived from an EMBL/GenBank/DDBJ whole genome shotgun (WGS) entry which is preliminary data.</text>
</comment>